<organism evidence="1 2">
    <name type="scientific">Pirellulimonas nuda</name>
    <dbReference type="NCBI Taxonomy" id="2528009"/>
    <lineage>
        <taxon>Bacteria</taxon>
        <taxon>Pseudomonadati</taxon>
        <taxon>Planctomycetota</taxon>
        <taxon>Planctomycetia</taxon>
        <taxon>Pirellulales</taxon>
        <taxon>Lacipirellulaceae</taxon>
        <taxon>Pirellulimonas</taxon>
    </lineage>
</organism>
<keyword evidence="2" id="KW-1185">Reference proteome</keyword>
<evidence type="ECO:0000313" key="1">
    <source>
        <dbReference type="EMBL" id="QDU87198.1"/>
    </source>
</evidence>
<dbReference type="RefSeq" id="WP_197527227.1">
    <property type="nucleotide sequence ID" value="NZ_CP036291.1"/>
</dbReference>
<gene>
    <name evidence="1" type="ORF">Pla175_05550</name>
</gene>
<dbReference type="KEGG" id="pnd:Pla175_05550"/>
<sequence length="81" mass="8739">MNTTKTAQQFPTVPVSEDQRERALAAISELSVALQCMGMGPHDTQGLIHYGNLRRKIRATTSRVLLADVFSIAVAPGEGSK</sequence>
<dbReference type="Proteomes" id="UP000317429">
    <property type="component" value="Chromosome"/>
</dbReference>
<protein>
    <submittedName>
        <fullName evidence="1">Uncharacterized protein</fullName>
    </submittedName>
</protein>
<evidence type="ECO:0000313" key="2">
    <source>
        <dbReference type="Proteomes" id="UP000317429"/>
    </source>
</evidence>
<accession>A0A518D6T5</accession>
<proteinExistence type="predicted"/>
<name>A0A518D6T5_9BACT</name>
<dbReference type="AlphaFoldDB" id="A0A518D6T5"/>
<reference evidence="1 2" key="1">
    <citation type="submission" date="2019-02" db="EMBL/GenBank/DDBJ databases">
        <title>Deep-cultivation of Planctomycetes and their phenomic and genomic characterization uncovers novel biology.</title>
        <authorList>
            <person name="Wiegand S."/>
            <person name="Jogler M."/>
            <person name="Boedeker C."/>
            <person name="Pinto D."/>
            <person name="Vollmers J."/>
            <person name="Rivas-Marin E."/>
            <person name="Kohn T."/>
            <person name="Peeters S.H."/>
            <person name="Heuer A."/>
            <person name="Rast P."/>
            <person name="Oberbeckmann S."/>
            <person name="Bunk B."/>
            <person name="Jeske O."/>
            <person name="Meyerdierks A."/>
            <person name="Storesund J.E."/>
            <person name="Kallscheuer N."/>
            <person name="Luecker S."/>
            <person name="Lage O.M."/>
            <person name="Pohl T."/>
            <person name="Merkel B.J."/>
            <person name="Hornburger P."/>
            <person name="Mueller R.-W."/>
            <person name="Bruemmer F."/>
            <person name="Labrenz M."/>
            <person name="Spormann A.M."/>
            <person name="Op den Camp H."/>
            <person name="Overmann J."/>
            <person name="Amann R."/>
            <person name="Jetten M.S.M."/>
            <person name="Mascher T."/>
            <person name="Medema M.H."/>
            <person name="Devos D.P."/>
            <person name="Kaster A.-K."/>
            <person name="Ovreas L."/>
            <person name="Rohde M."/>
            <person name="Galperin M.Y."/>
            <person name="Jogler C."/>
        </authorList>
    </citation>
    <scope>NUCLEOTIDE SEQUENCE [LARGE SCALE GENOMIC DNA]</scope>
    <source>
        <strain evidence="1 2">Pla175</strain>
    </source>
</reference>
<dbReference type="EMBL" id="CP036291">
    <property type="protein sequence ID" value="QDU87198.1"/>
    <property type="molecule type" value="Genomic_DNA"/>
</dbReference>